<dbReference type="EMBL" id="CAADRM010000157">
    <property type="protein sequence ID" value="VFU18651.1"/>
    <property type="molecule type" value="Genomic_DNA"/>
</dbReference>
<evidence type="ECO:0000313" key="1">
    <source>
        <dbReference type="EMBL" id="VFU18651.1"/>
    </source>
</evidence>
<reference evidence="1" key="1">
    <citation type="submission" date="2019-03" db="EMBL/GenBank/DDBJ databases">
        <authorList>
            <person name="Hao L."/>
        </authorList>
    </citation>
    <scope>NUCLEOTIDE SEQUENCE</scope>
</reference>
<proteinExistence type="predicted"/>
<sequence length="67" mass="7056">MLAPVREITIGVVRLAKGYSSKDHRLSLPPCLLPKCCEARAAFQLGLAGLKPGTGLAALRSMPLTVP</sequence>
<dbReference type="AlphaFoldDB" id="A0A485M552"/>
<protein>
    <submittedName>
        <fullName evidence="1">Uncharacterized protein</fullName>
    </submittedName>
</protein>
<accession>A0A485M552</accession>
<organism evidence="1">
    <name type="scientific">anaerobic digester metagenome</name>
    <dbReference type="NCBI Taxonomy" id="1263854"/>
    <lineage>
        <taxon>unclassified sequences</taxon>
        <taxon>metagenomes</taxon>
        <taxon>ecological metagenomes</taxon>
    </lineage>
</organism>
<gene>
    <name evidence="1" type="ORF">SCFA_890001</name>
</gene>
<name>A0A485M552_9ZZZZ</name>